<dbReference type="SUPFAM" id="SSF103473">
    <property type="entry name" value="MFS general substrate transporter"/>
    <property type="match status" value="1"/>
</dbReference>
<keyword evidence="2" id="KW-1133">Transmembrane helix</keyword>
<keyword evidence="2" id="KW-0812">Transmembrane</keyword>
<sequence length="312" mass="34285">MEIKKDRASFSGICQNTEPFRAWLGLAAVVYSNIMLNIISSFGVLYDDLVEKYDSNRAGVGWILTIRWIFTFGTGTGNCGIFLCSINSIERLFFANRGLATCLSAIGFTVGVIIHPLFTIYFLDLYGINGALLMQGAFMFQTLLGVLMFTSPERRTPRNKKGHAQRTPGVTTIGGSSIELDGTKPNRNRESPPHRTSDPVHKHDFLKNYLKEVTDFRLLKKISFVLANLHSILFWTVMIGLTTHIVGCAEHVGISRTRATELVSIAGFVNLCTAPLVAIVVNLPKVNPALVTAFGCLSGAARGFLLRVQSPI</sequence>
<dbReference type="GO" id="GO:0008028">
    <property type="term" value="F:monocarboxylic acid transmembrane transporter activity"/>
    <property type="evidence" value="ECO:0007669"/>
    <property type="project" value="TreeGrafter"/>
</dbReference>
<organism evidence="3 4">
    <name type="scientific">Paralvinella palmiformis</name>
    <dbReference type="NCBI Taxonomy" id="53620"/>
    <lineage>
        <taxon>Eukaryota</taxon>
        <taxon>Metazoa</taxon>
        <taxon>Spiralia</taxon>
        <taxon>Lophotrochozoa</taxon>
        <taxon>Annelida</taxon>
        <taxon>Polychaeta</taxon>
        <taxon>Sedentaria</taxon>
        <taxon>Canalipalpata</taxon>
        <taxon>Terebellida</taxon>
        <taxon>Terebelliformia</taxon>
        <taxon>Alvinellidae</taxon>
        <taxon>Paralvinella</taxon>
    </lineage>
</organism>
<dbReference type="AlphaFoldDB" id="A0AAD9J3E4"/>
<protein>
    <recommendedName>
        <fullName evidence="5">Monocarboxylate transporter</fullName>
    </recommendedName>
</protein>
<dbReference type="PANTHER" id="PTHR11360:SF284">
    <property type="entry name" value="EG:103B4.3 PROTEIN-RELATED"/>
    <property type="match status" value="1"/>
</dbReference>
<dbReference type="InterPro" id="IPR011701">
    <property type="entry name" value="MFS"/>
</dbReference>
<feature type="transmembrane region" description="Helical" evidence="2">
    <location>
        <begin position="128"/>
        <end position="150"/>
    </location>
</feature>
<keyword evidence="4" id="KW-1185">Reference proteome</keyword>
<feature type="transmembrane region" description="Helical" evidence="2">
    <location>
        <begin position="262"/>
        <end position="283"/>
    </location>
</feature>
<dbReference type="Pfam" id="PF07690">
    <property type="entry name" value="MFS_1"/>
    <property type="match status" value="1"/>
</dbReference>
<comment type="caution">
    <text evidence="3">The sequence shown here is derived from an EMBL/GenBank/DDBJ whole genome shotgun (WGS) entry which is preliminary data.</text>
</comment>
<dbReference type="InterPro" id="IPR036259">
    <property type="entry name" value="MFS_trans_sf"/>
</dbReference>
<evidence type="ECO:0000313" key="4">
    <source>
        <dbReference type="Proteomes" id="UP001208570"/>
    </source>
</evidence>
<keyword evidence="2" id="KW-0472">Membrane</keyword>
<dbReference type="Gene3D" id="1.20.1250.20">
    <property type="entry name" value="MFS general substrate transporter like domains"/>
    <property type="match status" value="1"/>
</dbReference>
<accession>A0AAD9J3E4</accession>
<feature type="transmembrane region" description="Helical" evidence="2">
    <location>
        <begin position="98"/>
        <end position="122"/>
    </location>
</feature>
<proteinExistence type="predicted"/>
<evidence type="ECO:0000256" key="2">
    <source>
        <dbReference type="SAM" id="Phobius"/>
    </source>
</evidence>
<feature type="transmembrane region" description="Helical" evidence="2">
    <location>
        <begin position="20"/>
        <end position="46"/>
    </location>
</feature>
<dbReference type="PANTHER" id="PTHR11360">
    <property type="entry name" value="MONOCARBOXYLATE TRANSPORTER"/>
    <property type="match status" value="1"/>
</dbReference>
<name>A0AAD9J3E4_9ANNE</name>
<dbReference type="InterPro" id="IPR050327">
    <property type="entry name" value="Proton-linked_MCT"/>
</dbReference>
<gene>
    <name evidence="3" type="ORF">LSH36_690g02023</name>
</gene>
<evidence type="ECO:0000256" key="1">
    <source>
        <dbReference type="SAM" id="MobiDB-lite"/>
    </source>
</evidence>
<evidence type="ECO:0008006" key="5">
    <source>
        <dbReference type="Google" id="ProtNLM"/>
    </source>
</evidence>
<reference evidence="3" key="1">
    <citation type="journal article" date="2023" name="Mol. Biol. Evol.">
        <title>Third-Generation Sequencing Reveals the Adaptive Role of the Epigenome in Three Deep-Sea Polychaetes.</title>
        <authorList>
            <person name="Perez M."/>
            <person name="Aroh O."/>
            <person name="Sun Y."/>
            <person name="Lan Y."/>
            <person name="Juniper S.K."/>
            <person name="Young C.R."/>
            <person name="Angers B."/>
            <person name="Qian P.Y."/>
        </authorList>
    </citation>
    <scope>NUCLEOTIDE SEQUENCE</scope>
    <source>
        <strain evidence="3">P08H-3</strain>
    </source>
</reference>
<evidence type="ECO:0000313" key="3">
    <source>
        <dbReference type="EMBL" id="KAK2145281.1"/>
    </source>
</evidence>
<feature type="transmembrane region" description="Helical" evidence="2">
    <location>
        <begin position="66"/>
        <end position="86"/>
    </location>
</feature>
<dbReference type="Proteomes" id="UP001208570">
    <property type="component" value="Unassembled WGS sequence"/>
</dbReference>
<feature type="region of interest" description="Disordered" evidence="1">
    <location>
        <begin position="155"/>
        <end position="200"/>
    </location>
</feature>
<feature type="compositionally biased region" description="Basic and acidic residues" evidence="1">
    <location>
        <begin position="181"/>
        <end position="200"/>
    </location>
</feature>
<dbReference type="EMBL" id="JAODUP010000690">
    <property type="protein sequence ID" value="KAK2145281.1"/>
    <property type="molecule type" value="Genomic_DNA"/>
</dbReference>